<accession>A0A7S7SM16</accession>
<dbReference type="Gene3D" id="1.10.10.1320">
    <property type="entry name" value="Anti-sigma factor, zinc-finger domain"/>
    <property type="match status" value="1"/>
</dbReference>
<organism evidence="1 2">
    <name type="scientific">Paludibaculum fermentans</name>
    <dbReference type="NCBI Taxonomy" id="1473598"/>
    <lineage>
        <taxon>Bacteria</taxon>
        <taxon>Pseudomonadati</taxon>
        <taxon>Acidobacteriota</taxon>
        <taxon>Terriglobia</taxon>
        <taxon>Bryobacterales</taxon>
        <taxon>Bryobacteraceae</taxon>
        <taxon>Paludibaculum</taxon>
    </lineage>
</organism>
<dbReference type="InterPro" id="IPR041916">
    <property type="entry name" value="Anti_sigma_zinc_sf"/>
</dbReference>
<protein>
    <recommendedName>
        <fullName evidence="3">Zinc-finger domain-containing protein</fullName>
    </recommendedName>
</protein>
<evidence type="ECO:0000313" key="2">
    <source>
        <dbReference type="Proteomes" id="UP000593892"/>
    </source>
</evidence>
<dbReference type="EMBL" id="CP063849">
    <property type="protein sequence ID" value="QOY89964.1"/>
    <property type="molecule type" value="Genomic_DNA"/>
</dbReference>
<proteinExistence type="predicted"/>
<reference evidence="1 2" key="1">
    <citation type="submission" date="2020-10" db="EMBL/GenBank/DDBJ databases">
        <title>Complete genome sequence of Paludibaculum fermentans P105T, a facultatively anaerobic acidobacterium capable of dissimilatory Fe(III) reduction.</title>
        <authorList>
            <person name="Dedysh S.N."/>
            <person name="Beletsky A.V."/>
            <person name="Kulichevskaya I.S."/>
            <person name="Mardanov A.V."/>
            <person name="Ravin N.V."/>
        </authorList>
    </citation>
    <scope>NUCLEOTIDE SEQUENCE [LARGE SCALE GENOMIC DNA]</scope>
    <source>
        <strain evidence="1 2">P105</strain>
    </source>
</reference>
<dbReference type="KEGG" id="pfer:IRI77_08415"/>
<dbReference type="RefSeq" id="WP_194451627.1">
    <property type="nucleotide sequence ID" value="NZ_CP063849.1"/>
</dbReference>
<dbReference type="Proteomes" id="UP000593892">
    <property type="component" value="Chromosome"/>
</dbReference>
<evidence type="ECO:0000313" key="1">
    <source>
        <dbReference type="EMBL" id="QOY89964.1"/>
    </source>
</evidence>
<gene>
    <name evidence="1" type="ORF">IRI77_08415</name>
</gene>
<evidence type="ECO:0008006" key="3">
    <source>
        <dbReference type="Google" id="ProtNLM"/>
    </source>
</evidence>
<name>A0A7S7SM16_PALFE</name>
<dbReference type="AlphaFoldDB" id="A0A7S7SM16"/>
<keyword evidence="2" id="KW-1185">Reference proteome</keyword>
<sequence length="167" mass="18223">MHQPIEDGLEDFLSGKVDSHRYQGLERHLSVCAECRDEVGQLVEQVTLLRTLRAPADAEPAPGFYARVMDRIEAQTGNSFWSIFLEPAFGKRLMYASLALFVVLTSAVFQTNSSSTATESDPMTIMAGYDLPHASGDDPRHDREVVLVNLATYSTGATASALPVSSD</sequence>